<dbReference type="AlphaFoldDB" id="A0A4D6LX65"/>
<sequence length="56" mass="6585">MEEWPPTILPRWFPIRKQIEKRRLSTMQDATLDMSAVTNDSLGRTRAGPRWHLCCS</sequence>
<evidence type="ECO:0000313" key="1">
    <source>
        <dbReference type="EMBL" id="QCD93482.1"/>
    </source>
</evidence>
<reference evidence="1 2" key="1">
    <citation type="submission" date="2019-04" db="EMBL/GenBank/DDBJ databases">
        <title>An improved genome assembly and genetic linkage map for asparagus bean, Vigna unguiculata ssp. sesquipedialis.</title>
        <authorList>
            <person name="Xia Q."/>
            <person name="Zhang R."/>
            <person name="Dong Y."/>
        </authorList>
    </citation>
    <scope>NUCLEOTIDE SEQUENCE [LARGE SCALE GENOMIC DNA]</scope>
    <source>
        <tissue evidence="1">Leaf</tissue>
    </source>
</reference>
<evidence type="ECO:0000313" key="2">
    <source>
        <dbReference type="Proteomes" id="UP000501690"/>
    </source>
</evidence>
<organism evidence="1 2">
    <name type="scientific">Vigna unguiculata</name>
    <name type="common">Cowpea</name>
    <dbReference type="NCBI Taxonomy" id="3917"/>
    <lineage>
        <taxon>Eukaryota</taxon>
        <taxon>Viridiplantae</taxon>
        <taxon>Streptophyta</taxon>
        <taxon>Embryophyta</taxon>
        <taxon>Tracheophyta</taxon>
        <taxon>Spermatophyta</taxon>
        <taxon>Magnoliopsida</taxon>
        <taxon>eudicotyledons</taxon>
        <taxon>Gunneridae</taxon>
        <taxon>Pentapetalae</taxon>
        <taxon>rosids</taxon>
        <taxon>fabids</taxon>
        <taxon>Fabales</taxon>
        <taxon>Fabaceae</taxon>
        <taxon>Papilionoideae</taxon>
        <taxon>50 kb inversion clade</taxon>
        <taxon>NPAAA clade</taxon>
        <taxon>indigoferoid/millettioid clade</taxon>
        <taxon>Phaseoleae</taxon>
        <taxon>Vigna</taxon>
    </lineage>
</organism>
<gene>
    <name evidence="1" type="ORF">DEO72_LG5g1557</name>
</gene>
<keyword evidence="2" id="KW-1185">Reference proteome</keyword>
<proteinExistence type="predicted"/>
<accession>A0A4D6LX65</accession>
<name>A0A4D6LX65_VIGUN</name>
<protein>
    <submittedName>
        <fullName evidence="1">Uncharacterized protein</fullName>
    </submittedName>
</protein>
<dbReference type="EMBL" id="CP039349">
    <property type="protein sequence ID" value="QCD93482.1"/>
    <property type="molecule type" value="Genomic_DNA"/>
</dbReference>
<dbReference type="Proteomes" id="UP000501690">
    <property type="component" value="Linkage Group LG5"/>
</dbReference>